<organism evidence="4 5">
    <name type="scientific">Bambusicola thoracicus</name>
    <name type="common">Chinese bamboo-partridge</name>
    <name type="synonym">Perdix thoracica</name>
    <dbReference type="NCBI Taxonomy" id="9083"/>
    <lineage>
        <taxon>Eukaryota</taxon>
        <taxon>Metazoa</taxon>
        <taxon>Chordata</taxon>
        <taxon>Craniata</taxon>
        <taxon>Vertebrata</taxon>
        <taxon>Euteleostomi</taxon>
        <taxon>Archelosauria</taxon>
        <taxon>Archosauria</taxon>
        <taxon>Dinosauria</taxon>
        <taxon>Saurischia</taxon>
        <taxon>Theropoda</taxon>
        <taxon>Coelurosauria</taxon>
        <taxon>Aves</taxon>
        <taxon>Neognathae</taxon>
        <taxon>Galloanserae</taxon>
        <taxon>Galliformes</taxon>
        <taxon>Phasianidae</taxon>
        <taxon>Perdicinae</taxon>
        <taxon>Bambusicola</taxon>
    </lineage>
</organism>
<evidence type="ECO:0000256" key="2">
    <source>
        <dbReference type="ARBA" id="ARBA00022525"/>
    </source>
</evidence>
<sequence>MSRERHCLRQRLQMPQGTNSTMCVGQAKHYQLCQQQPCPANTASFKQQQCSSFNAKAFGKRYYHWMPLYPDDYTSISNKPCDLQCTTRNGERQLMARAQDGTSCKDRTYQGVCINGKCESTSFSTDARPEECSGSFPGCGYVFITSIPAGAMDILIMERRKTENILALADEYGHFFFNGNSAIDNPQNFRVAGTIFKYRRPSSLNSDGLEYIIAHGPTNQSLNAMYYNFNGKMPHITYDYTVPRAPPPLRTAAPAVDRPRYHHPIETSQSHPVPANFRAAKDSNATWLSLSPDDTNQRLPMKNRHEDLGFSHPHFFHTNSTSHPRGWGWEQGEEKENDFHIRQVYHANTAGEEEEEEAAAIGGETELALKFNQISISTAVPYSMRRSELLEHSRLASSRLRLYRRLCHRDPHHAAFCRELQYLAARLAQRNTTAGLWAETAARWPQGLHKAPSRKNSLEDLKVELFAGRQGKESNYSMVASVESSLLGASTAVDVSQAEPLRAPGTESNEFDVSPVGHDDISLADMYRWKVSAYAPCSSTCTSGISASYAMCVRYDGVEVDEAYCDALTRPEPTHEFCTGRDCQPRTCGEGYQYRTVRCWKMLAPGFDSSVYDDLCESAGLARPIERKACKNKACGPQWELSEWSE</sequence>
<dbReference type="GO" id="GO:0004222">
    <property type="term" value="F:metalloendopeptidase activity"/>
    <property type="evidence" value="ECO:0007669"/>
    <property type="project" value="TreeGrafter"/>
</dbReference>
<dbReference type="PROSITE" id="PS50092">
    <property type="entry name" value="TSP1"/>
    <property type="match status" value="2"/>
</dbReference>
<keyword evidence="2" id="KW-0964">Secreted</keyword>
<dbReference type="InterPro" id="IPR036383">
    <property type="entry name" value="TSP1_rpt_sf"/>
</dbReference>
<dbReference type="EMBL" id="PPHD01038064">
    <property type="protein sequence ID" value="POI24864.1"/>
    <property type="molecule type" value="Genomic_DNA"/>
</dbReference>
<dbReference type="InterPro" id="IPR050439">
    <property type="entry name" value="ADAMTS_ADAMTS-like"/>
</dbReference>
<dbReference type="InterPro" id="IPR010294">
    <property type="entry name" value="ADAMTS_spacer1"/>
</dbReference>
<dbReference type="InterPro" id="IPR000884">
    <property type="entry name" value="TSP1_rpt"/>
</dbReference>
<dbReference type="Pfam" id="PF19030">
    <property type="entry name" value="TSP1_ADAMTS"/>
    <property type="match status" value="2"/>
</dbReference>
<dbReference type="GO" id="GO:0005576">
    <property type="term" value="C:extracellular region"/>
    <property type="evidence" value="ECO:0007669"/>
    <property type="project" value="UniProtKB-SubCell"/>
</dbReference>
<dbReference type="AlphaFoldDB" id="A0A2P4SL88"/>
<keyword evidence="5" id="KW-1185">Reference proteome</keyword>
<feature type="non-terminal residue" evidence="4">
    <location>
        <position position="646"/>
    </location>
</feature>
<dbReference type="Pfam" id="PF05986">
    <property type="entry name" value="ADAMTS_spacer1"/>
    <property type="match status" value="1"/>
</dbReference>
<dbReference type="GO" id="GO:0006508">
    <property type="term" value="P:proteolysis"/>
    <property type="evidence" value="ECO:0007669"/>
    <property type="project" value="TreeGrafter"/>
</dbReference>
<evidence type="ECO:0000259" key="3">
    <source>
        <dbReference type="Pfam" id="PF05986"/>
    </source>
</evidence>
<accession>A0A2P4SL88</accession>
<reference evidence="4 5" key="1">
    <citation type="submission" date="2018-01" db="EMBL/GenBank/DDBJ databases">
        <title>Comparison of the Chinese Bamboo Partridge and Red Junglefowl genome sequences highlights the importance of demography in genome evolution.</title>
        <authorList>
            <person name="Tiley G.P."/>
            <person name="Kimball R.T."/>
            <person name="Braun E.L."/>
            <person name="Burleigh J.G."/>
        </authorList>
    </citation>
    <scope>NUCLEOTIDE SEQUENCE [LARGE SCALE GENOMIC DNA]</scope>
    <source>
        <strain evidence="4">RTK389</strain>
        <tissue evidence="4">Blood</tissue>
    </source>
</reference>
<dbReference type="PANTHER" id="PTHR13723">
    <property type="entry name" value="ADAMTS A DISINTEGRIN AND METALLOPROTEASE WITH THROMBOSPONDIN MOTIFS PROTEASE"/>
    <property type="match status" value="1"/>
</dbReference>
<comment type="subcellular location">
    <subcellularLocation>
        <location evidence="1">Secreted</location>
    </subcellularLocation>
</comment>
<evidence type="ECO:0000313" key="5">
    <source>
        <dbReference type="Proteomes" id="UP000237246"/>
    </source>
</evidence>
<dbReference type="OrthoDB" id="5781878at2759"/>
<gene>
    <name evidence="4" type="ORF">CIB84_011386</name>
</gene>
<dbReference type="SUPFAM" id="SSF82895">
    <property type="entry name" value="TSP-1 type 1 repeat"/>
    <property type="match status" value="1"/>
</dbReference>
<dbReference type="GO" id="GO:0030198">
    <property type="term" value="P:extracellular matrix organization"/>
    <property type="evidence" value="ECO:0007669"/>
    <property type="project" value="TreeGrafter"/>
</dbReference>
<name>A0A2P4SL88_BAMTH</name>
<evidence type="ECO:0000256" key="1">
    <source>
        <dbReference type="ARBA" id="ARBA00004613"/>
    </source>
</evidence>
<dbReference type="Gene3D" id="2.60.120.830">
    <property type="match status" value="1"/>
</dbReference>
<dbReference type="GO" id="GO:0031012">
    <property type="term" value="C:extracellular matrix"/>
    <property type="evidence" value="ECO:0007669"/>
    <property type="project" value="TreeGrafter"/>
</dbReference>
<evidence type="ECO:0000313" key="4">
    <source>
        <dbReference type="EMBL" id="POI24864.1"/>
    </source>
</evidence>
<dbReference type="PANTHER" id="PTHR13723:SF159">
    <property type="entry name" value="PLAC DOMAIN-CONTAINING PROTEIN"/>
    <property type="match status" value="1"/>
</dbReference>
<feature type="domain" description="ADAMTS/ADAMTS-like Spacer 1" evidence="3">
    <location>
        <begin position="139"/>
        <end position="243"/>
    </location>
</feature>
<dbReference type="Proteomes" id="UP000237246">
    <property type="component" value="Unassembled WGS sequence"/>
</dbReference>
<proteinExistence type="predicted"/>
<comment type="caution">
    <text evidence="4">The sequence shown here is derived from an EMBL/GenBank/DDBJ whole genome shotgun (WGS) entry which is preliminary data.</text>
</comment>
<protein>
    <recommendedName>
        <fullName evidence="3">ADAMTS/ADAMTS-like Spacer 1 domain-containing protein</fullName>
    </recommendedName>
</protein>